<proteinExistence type="predicted"/>
<feature type="non-terminal residue" evidence="2">
    <location>
        <position position="299"/>
    </location>
</feature>
<keyword evidence="3" id="KW-1185">Reference proteome</keyword>
<evidence type="ECO:0000256" key="1">
    <source>
        <dbReference type="SAM" id="MobiDB-lite"/>
    </source>
</evidence>
<name>A0AA36JI67_9DINO</name>
<organism evidence="2 3">
    <name type="scientific">Effrenium voratum</name>
    <dbReference type="NCBI Taxonomy" id="2562239"/>
    <lineage>
        <taxon>Eukaryota</taxon>
        <taxon>Sar</taxon>
        <taxon>Alveolata</taxon>
        <taxon>Dinophyceae</taxon>
        <taxon>Suessiales</taxon>
        <taxon>Symbiodiniaceae</taxon>
        <taxon>Effrenium</taxon>
    </lineage>
</organism>
<accession>A0AA36JI67</accession>
<protein>
    <submittedName>
        <fullName evidence="2">Uncharacterized protein</fullName>
    </submittedName>
</protein>
<dbReference type="Proteomes" id="UP001178507">
    <property type="component" value="Unassembled WGS sequence"/>
</dbReference>
<evidence type="ECO:0000313" key="3">
    <source>
        <dbReference type="Proteomes" id="UP001178507"/>
    </source>
</evidence>
<feature type="compositionally biased region" description="Basic and acidic residues" evidence="1">
    <location>
        <begin position="59"/>
        <end position="79"/>
    </location>
</feature>
<sequence>RLSFSSMISDASAKEEFRNASGSDGVPIALDDVLFICSRGALSLAGLGLKPLPPGPRLTRPEAPAKRARLEGPGSEREWQAPVDLTGTEQRTPPEVVPEPVPGAERLWDGVDDPAAFSYEFAGFRRKLLNRIYFADEGTWVNGRRTFWDESRSVFMYWQSQNKRWAMSQRWQHEADLLLKVRDGQNVGWAFFHKPGVWAEYSGGDWCKVNVITVINSKGSEQSTPKLAEPIAVPLVSLPLPSLRLAAAPAPVPPPFEASFGTMTSHADLTSGQDTPPIVMALPVEPCEEYHDAFDLRTP</sequence>
<evidence type="ECO:0000313" key="2">
    <source>
        <dbReference type="EMBL" id="CAJ1406675.1"/>
    </source>
</evidence>
<gene>
    <name evidence="2" type="ORF">EVOR1521_LOCUS28572</name>
</gene>
<dbReference type="EMBL" id="CAUJNA010003639">
    <property type="protein sequence ID" value="CAJ1406675.1"/>
    <property type="molecule type" value="Genomic_DNA"/>
</dbReference>
<reference evidence="2" key="1">
    <citation type="submission" date="2023-08" db="EMBL/GenBank/DDBJ databases">
        <authorList>
            <person name="Chen Y."/>
            <person name="Shah S."/>
            <person name="Dougan E. K."/>
            <person name="Thang M."/>
            <person name="Chan C."/>
        </authorList>
    </citation>
    <scope>NUCLEOTIDE SEQUENCE</scope>
</reference>
<comment type="caution">
    <text evidence="2">The sequence shown here is derived from an EMBL/GenBank/DDBJ whole genome shotgun (WGS) entry which is preliminary data.</text>
</comment>
<dbReference type="AlphaFoldDB" id="A0AA36JI67"/>
<feature type="region of interest" description="Disordered" evidence="1">
    <location>
        <begin position="53"/>
        <end position="100"/>
    </location>
</feature>